<dbReference type="EMBL" id="JAJKBJ010000007">
    <property type="protein sequence ID" value="MCL9683953.1"/>
    <property type="molecule type" value="Genomic_DNA"/>
</dbReference>
<comment type="caution">
    <text evidence="1">The sequence shown here is derived from an EMBL/GenBank/DDBJ whole genome shotgun (WGS) entry which is preliminary data.</text>
</comment>
<dbReference type="Proteomes" id="UP001139721">
    <property type="component" value="Unassembled WGS sequence"/>
</dbReference>
<keyword evidence="2" id="KW-1185">Reference proteome</keyword>
<evidence type="ECO:0000313" key="2">
    <source>
        <dbReference type="Proteomes" id="UP001139721"/>
    </source>
</evidence>
<organism evidence="1 2">
    <name type="scientific">Legionella maioricensis</name>
    <dbReference type="NCBI Taxonomy" id="2896528"/>
    <lineage>
        <taxon>Bacteria</taxon>
        <taxon>Pseudomonadati</taxon>
        <taxon>Pseudomonadota</taxon>
        <taxon>Gammaproteobacteria</taxon>
        <taxon>Legionellales</taxon>
        <taxon>Legionellaceae</taxon>
        <taxon>Legionella</taxon>
    </lineage>
</organism>
<dbReference type="AlphaFoldDB" id="A0A9X2D038"/>
<reference evidence="1" key="1">
    <citation type="submission" date="2021-11" db="EMBL/GenBank/DDBJ databases">
        <title>Legionella maioricencis sp. nov., a new species isolated from hot water samples in Mallorca.</title>
        <authorList>
            <person name="Crespi S."/>
            <person name="Drasar V."/>
            <person name="Salva-Serra F."/>
            <person name="Jaen-Luchoro D."/>
            <person name="Pineiro-Iglesias B."/>
            <person name="Aliaga F."/>
            <person name="Fernandez-Juarez V."/>
            <person name="Coll G."/>
            <person name="Moore E.R.B."/>
            <person name="Bennasar-Figueras A."/>
        </authorList>
    </citation>
    <scope>NUCLEOTIDE SEQUENCE</scope>
    <source>
        <strain evidence="1">HCPI-6</strain>
    </source>
</reference>
<gene>
    <name evidence="1" type="ORF">LOX96_07600</name>
</gene>
<evidence type="ECO:0000313" key="1">
    <source>
        <dbReference type="EMBL" id="MCL9683953.1"/>
    </source>
</evidence>
<name>A0A9X2D038_9GAMM</name>
<sequence length="192" mass="22175">MTQFKFLKIKNFEYQLKTYNQVASSIQKDVSHLESKKNINILTADEARDLEFYTRSLAILIESTFLQLYAELEEALYDECEKQSIKKNASISRFETALQKQGNNIDNEHWNTLLHISKIRNCLLHGNGRLDGDRYGMDTTDTINSLNSDASTALIEIINLQGHREGISKIKLNEKFLNYCFIKIKNFIGSQE</sequence>
<accession>A0A9X2D038</accession>
<protein>
    <submittedName>
        <fullName evidence="1">Uncharacterized protein</fullName>
    </submittedName>
</protein>
<dbReference type="RefSeq" id="WP_250422820.1">
    <property type="nucleotide sequence ID" value="NZ_JAJKBJ010000007.1"/>
</dbReference>
<proteinExistence type="predicted"/>